<sequence>MQPKGRLFTLDREREREREMPPPPCSGEGWVRVSVPPLYWRERERERRRERERECPYPMGWGPALMSMGIHLLCAVQYSPLERESVVPVPRHPLPVATPFGVLST</sequence>
<name>A0A391NUR4_9EUKA</name>
<comment type="caution">
    <text evidence="2">The sequence shown here is derived from an EMBL/GenBank/DDBJ whole genome shotgun (WGS) entry which is preliminary data.</text>
</comment>
<gene>
    <name evidence="2" type="ORF">KIPB_015711</name>
</gene>
<evidence type="ECO:0000313" key="3">
    <source>
        <dbReference type="Proteomes" id="UP000265618"/>
    </source>
</evidence>
<evidence type="ECO:0000256" key="1">
    <source>
        <dbReference type="SAM" id="MobiDB-lite"/>
    </source>
</evidence>
<evidence type="ECO:0000313" key="2">
    <source>
        <dbReference type="EMBL" id="GCA64911.1"/>
    </source>
</evidence>
<proteinExistence type="predicted"/>
<organism evidence="2 3">
    <name type="scientific">Kipferlia bialata</name>
    <dbReference type="NCBI Taxonomy" id="797122"/>
    <lineage>
        <taxon>Eukaryota</taxon>
        <taxon>Metamonada</taxon>
        <taxon>Carpediemonas-like organisms</taxon>
        <taxon>Kipferlia</taxon>
    </lineage>
</organism>
<protein>
    <submittedName>
        <fullName evidence="2">Uncharacterized protein</fullName>
    </submittedName>
</protein>
<feature type="region of interest" description="Disordered" evidence="1">
    <location>
        <begin position="1"/>
        <end position="27"/>
    </location>
</feature>
<feature type="compositionally biased region" description="Basic and acidic residues" evidence="1">
    <location>
        <begin position="9"/>
        <end position="20"/>
    </location>
</feature>
<keyword evidence="3" id="KW-1185">Reference proteome</keyword>
<dbReference type="Proteomes" id="UP000265618">
    <property type="component" value="Unassembled WGS sequence"/>
</dbReference>
<dbReference type="AlphaFoldDB" id="A0A391NUR4"/>
<accession>A0A391NUR4</accession>
<reference evidence="2 3" key="1">
    <citation type="journal article" date="2018" name="PLoS ONE">
        <title>The draft genome of Kipferlia bialata reveals reductive genome evolution in fornicate parasites.</title>
        <authorList>
            <person name="Tanifuji G."/>
            <person name="Takabayashi S."/>
            <person name="Kume K."/>
            <person name="Takagi M."/>
            <person name="Nakayama T."/>
            <person name="Kamikawa R."/>
            <person name="Inagaki Y."/>
            <person name="Hashimoto T."/>
        </authorList>
    </citation>
    <scope>NUCLEOTIDE SEQUENCE [LARGE SCALE GENOMIC DNA]</scope>
    <source>
        <strain evidence="2">NY0173</strain>
    </source>
</reference>
<dbReference type="EMBL" id="BDIP01009005">
    <property type="protein sequence ID" value="GCA64911.1"/>
    <property type="molecule type" value="Genomic_DNA"/>
</dbReference>